<feature type="domain" description="SAF" evidence="1">
    <location>
        <begin position="11"/>
        <end position="58"/>
    </location>
</feature>
<reference evidence="2" key="1">
    <citation type="submission" date="2018-06" db="EMBL/GenBank/DDBJ databases">
        <authorList>
            <person name="Zhirakovskaya E."/>
        </authorList>
    </citation>
    <scope>NUCLEOTIDE SEQUENCE</scope>
</reference>
<dbReference type="AlphaFoldDB" id="A0A3B0SUI6"/>
<sequence length="145" mass="14651">SGPDLEVYPFLVRKIAVGESVVGDDLEWRDVPAGLLPEPSAFVGPASRTLSAGEPFMEGSVREGSAVPDGWWVVPAPVPSGVSPGVAVRLISVDDGFAVDGVVTASGVDTGFGDTEIGAVAVPEAAAVRISLAASSDRLVVLVAP</sequence>
<proteinExistence type="predicted"/>
<organism evidence="2">
    <name type="scientific">hydrothermal vent metagenome</name>
    <dbReference type="NCBI Taxonomy" id="652676"/>
    <lineage>
        <taxon>unclassified sequences</taxon>
        <taxon>metagenomes</taxon>
        <taxon>ecological metagenomes</taxon>
    </lineage>
</organism>
<dbReference type="Pfam" id="PF08666">
    <property type="entry name" value="SAF"/>
    <property type="match status" value="1"/>
</dbReference>
<evidence type="ECO:0000259" key="1">
    <source>
        <dbReference type="Pfam" id="PF08666"/>
    </source>
</evidence>
<feature type="non-terminal residue" evidence="2">
    <location>
        <position position="1"/>
    </location>
</feature>
<protein>
    <recommendedName>
        <fullName evidence="1">SAF domain-containing protein</fullName>
    </recommendedName>
</protein>
<name>A0A3B0SUI6_9ZZZZ</name>
<dbReference type="EMBL" id="UOEK01000609">
    <property type="protein sequence ID" value="VAW09575.1"/>
    <property type="molecule type" value="Genomic_DNA"/>
</dbReference>
<gene>
    <name evidence="2" type="ORF">MNBD_ACTINO02-433</name>
</gene>
<dbReference type="InterPro" id="IPR013974">
    <property type="entry name" value="SAF"/>
</dbReference>
<accession>A0A3B0SUI6</accession>
<evidence type="ECO:0000313" key="2">
    <source>
        <dbReference type="EMBL" id="VAW09575.1"/>
    </source>
</evidence>